<evidence type="ECO:0000256" key="3">
    <source>
        <dbReference type="ARBA" id="ARBA00023254"/>
    </source>
</evidence>
<dbReference type="Proteomes" id="UP000248484">
    <property type="component" value="Chromosome 17"/>
</dbReference>
<feature type="coiled-coil region" evidence="4">
    <location>
        <begin position="49"/>
        <end position="104"/>
    </location>
</feature>
<feature type="region of interest" description="Disordered" evidence="5">
    <location>
        <begin position="1"/>
        <end position="29"/>
    </location>
</feature>
<evidence type="ECO:0000256" key="2">
    <source>
        <dbReference type="ARBA" id="ARBA00023054"/>
    </source>
</evidence>
<evidence type="ECO:0000256" key="1">
    <source>
        <dbReference type="ARBA" id="ARBA00010094"/>
    </source>
</evidence>
<name>A0A9W2W6T4_PHYMC</name>
<evidence type="ECO:0000256" key="4">
    <source>
        <dbReference type="SAM" id="Coils"/>
    </source>
</evidence>
<dbReference type="CTD" id="100130958"/>
<evidence type="ECO:0000256" key="5">
    <source>
        <dbReference type="SAM" id="MobiDB-lite"/>
    </source>
</evidence>
<dbReference type="OrthoDB" id="8931744at2759"/>
<dbReference type="PANTHER" id="PTHR21731:SF1">
    <property type="entry name" value="SYNAPTONEMAL COMPLEX CENTRAL ELEMENT PROTEIN 1-LIKE"/>
    <property type="match status" value="1"/>
</dbReference>
<keyword evidence="6" id="KW-1185">Reference proteome</keyword>
<dbReference type="InterPro" id="IPR026676">
    <property type="entry name" value="SYCE1"/>
</dbReference>
<gene>
    <name evidence="7" type="primary">SYCE1L</name>
</gene>
<protein>
    <submittedName>
        <fullName evidence="7">Synaptonemal complex central element protein 1-like</fullName>
    </submittedName>
</protein>
<dbReference type="GO" id="GO:0000795">
    <property type="term" value="C:synaptonemal complex"/>
    <property type="evidence" value="ECO:0007669"/>
    <property type="project" value="InterPro"/>
</dbReference>
<feature type="region of interest" description="Disordered" evidence="5">
    <location>
        <begin position="202"/>
        <end position="305"/>
    </location>
</feature>
<comment type="similarity">
    <text evidence="1">Belongs to the SYCE family.</text>
</comment>
<dbReference type="KEGG" id="pcad:102988774"/>
<dbReference type="RefSeq" id="XP_054934946.1">
    <property type="nucleotide sequence ID" value="XM_055078971.1"/>
</dbReference>
<accession>A0A9W2W6T4</accession>
<dbReference type="Pfam" id="PF15233">
    <property type="entry name" value="SYCE1"/>
    <property type="match status" value="1"/>
</dbReference>
<evidence type="ECO:0000313" key="7">
    <source>
        <dbReference type="RefSeq" id="XP_054934946.1"/>
    </source>
</evidence>
<feature type="compositionally biased region" description="Basic and acidic residues" evidence="5">
    <location>
        <begin position="219"/>
        <end position="230"/>
    </location>
</feature>
<dbReference type="GeneID" id="102988774"/>
<evidence type="ECO:0000313" key="6">
    <source>
        <dbReference type="Proteomes" id="UP000248484"/>
    </source>
</evidence>
<proteinExistence type="inferred from homology"/>
<organism evidence="6 7">
    <name type="scientific">Physeter macrocephalus</name>
    <name type="common">Sperm whale</name>
    <name type="synonym">Physeter catodon</name>
    <dbReference type="NCBI Taxonomy" id="9755"/>
    <lineage>
        <taxon>Eukaryota</taxon>
        <taxon>Metazoa</taxon>
        <taxon>Chordata</taxon>
        <taxon>Craniata</taxon>
        <taxon>Vertebrata</taxon>
        <taxon>Euteleostomi</taxon>
        <taxon>Mammalia</taxon>
        <taxon>Eutheria</taxon>
        <taxon>Laurasiatheria</taxon>
        <taxon>Artiodactyla</taxon>
        <taxon>Whippomorpha</taxon>
        <taxon>Cetacea</taxon>
        <taxon>Odontoceti</taxon>
        <taxon>Physeteridae</taxon>
        <taxon>Physeter</taxon>
    </lineage>
</organism>
<dbReference type="PANTHER" id="PTHR21731">
    <property type="entry name" value="SYNAPTONEMAL COMPLEX CENTRAL ELEMENT PROTEIN 1-LIKE"/>
    <property type="match status" value="1"/>
</dbReference>
<reference evidence="7" key="1">
    <citation type="submission" date="2025-08" db="UniProtKB">
        <authorList>
            <consortium name="RefSeq"/>
        </authorList>
    </citation>
    <scope>IDENTIFICATION</scope>
    <source>
        <tissue evidence="7">Muscle</tissue>
    </source>
</reference>
<keyword evidence="3" id="KW-0469">Meiosis</keyword>
<dbReference type="GO" id="GO:0007130">
    <property type="term" value="P:synaptonemal complex assembly"/>
    <property type="evidence" value="ECO:0007669"/>
    <property type="project" value="InterPro"/>
</dbReference>
<keyword evidence="2 4" id="KW-0175">Coiled coil</keyword>
<dbReference type="AlphaFoldDB" id="A0A9W2W6T4"/>
<sequence>MAGKLEPLEVAPPEVLEEAEGQTKSSKKTEELLEMVKKLQKEGGLEPQVEDLINRINELQQAKMKSSEELGEAHALWEALRRDLDSLNGEKVHLEEVLSKKQEALRTLQLHCQRKEGEAQRKYMLAGHMEHISIYNSQITESQGQRKPGLHVEECLEDLTGQHKDPWEFHMLKQRLAWEIRALQSSKEQLLTEERRARAKLETVERRLRSPPEVQSAPAEKDGLKAELEKVGGQGPAQTQTTPEDRAGEVESPGWRPDGPRQSGRDLGSGAPLRGGCAGAGRPRGGGDRERAARASVGGRQGPKA</sequence>